<dbReference type="EMBL" id="LT607413">
    <property type="protein sequence ID" value="SCE71735.1"/>
    <property type="molecule type" value="Genomic_DNA"/>
</dbReference>
<reference evidence="2" key="1">
    <citation type="submission" date="2016-06" db="EMBL/GenBank/DDBJ databases">
        <authorList>
            <person name="Varghese N."/>
            <person name="Submissions Spin"/>
        </authorList>
    </citation>
    <scope>NUCLEOTIDE SEQUENCE [LARGE SCALE GENOMIC DNA]</scope>
    <source>
        <strain evidence="2">DSM 43816</strain>
    </source>
</reference>
<proteinExistence type="predicted"/>
<protein>
    <recommendedName>
        <fullName evidence="3">Cytotoxic translational repressor of toxin-antitoxin stability system</fullName>
    </recommendedName>
</protein>
<evidence type="ECO:0000313" key="1">
    <source>
        <dbReference type="EMBL" id="SCE71735.1"/>
    </source>
</evidence>
<keyword evidence="2" id="KW-1185">Reference proteome</keyword>
<evidence type="ECO:0008006" key="3">
    <source>
        <dbReference type="Google" id="ProtNLM"/>
    </source>
</evidence>
<dbReference type="OrthoDB" id="3382403at2"/>
<dbReference type="AlphaFoldDB" id="A0A1C4UJ83"/>
<evidence type="ECO:0000313" key="2">
    <source>
        <dbReference type="Proteomes" id="UP000198253"/>
    </source>
</evidence>
<name>A0A1C4UJ83_MICEC</name>
<gene>
    <name evidence="1" type="ORF">GA0070618_0380</name>
</gene>
<organism evidence="1 2">
    <name type="scientific">Micromonospora echinospora</name>
    <name type="common">Micromonospora purpurea</name>
    <dbReference type="NCBI Taxonomy" id="1877"/>
    <lineage>
        <taxon>Bacteria</taxon>
        <taxon>Bacillati</taxon>
        <taxon>Actinomycetota</taxon>
        <taxon>Actinomycetes</taxon>
        <taxon>Micromonosporales</taxon>
        <taxon>Micromonosporaceae</taxon>
        <taxon>Micromonospora</taxon>
    </lineage>
</organism>
<sequence length="141" mass="16183">MTWPAPTRQHHDAFCRKEGWQQVRDARGRTGTHHVTYELHLKDGRILRTRISHPPDRSTYGPAIWRHILRDQLDVAEDEFWACVRDGVKPDRGEPSTPAEALPGEVVHLLITRVGLTEDEVAAMSRDEAVARLQRYWTEGA</sequence>
<dbReference type="Proteomes" id="UP000198253">
    <property type="component" value="Chromosome I"/>
</dbReference>
<dbReference type="InParanoid" id="A0A1C4UJ83"/>
<accession>A0A1C4UJ83</accession>